<dbReference type="SUPFAM" id="SSF52467">
    <property type="entry name" value="DHS-like NAD/FAD-binding domain"/>
    <property type="match status" value="1"/>
</dbReference>
<dbReference type="InterPro" id="IPR029035">
    <property type="entry name" value="DHS-like_NAD/FAD-binding_dom"/>
</dbReference>
<dbReference type="RefSeq" id="WP_182617059.1">
    <property type="nucleotide sequence ID" value="NZ_BAAATF010000003.1"/>
</dbReference>
<name>A0A7W3J9J6_9MICO</name>
<evidence type="ECO:0008006" key="3">
    <source>
        <dbReference type="Google" id="ProtNLM"/>
    </source>
</evidence>
<dbReference type="AlphaFoldDB" id="A0A7W3J9J6"/>
<dbReference type="Pfam" id="PF13289">
    <property type="entry name" value="SIR2_2"/>
    <property type="match status" value="1"/>
</dbReference>
<dbReference type="Gene3D" id="3.40.50.1220">
    <property type="entry name" value="TPP-binding domain"/>
    <property type="match status" value="1"/>
</dbReference>
<accession>A0A7W3J9J6</accession>
<proteinExistence type="predicted"/>
<comment type="caution">
    <text evidence="1">The sequence shown here is derived from an EMBL/GenBank/DDBJ whole genome shotgun (WGS) entry which is preliminary data.</text>
</comment>
<evidence type="ECO:0000313" key="1">
    <source>
        <dbReference type="EMBL" id="MBA8808788.1"/>
    </source>
</evidence>
<reference evidence="1 2" key="1">
    <citation type="submission" date="2020-07" db="EMBL/GenBank/DDBJ databases">
        <title>Sequencing the genomes of 1000 actinobacteria strains.</title>
        <authorList>
            <person name="Klenk H.-P."/>
        </authorList>
    </citation>
    <scope>NUCLEOTIDE SEQUENCE [LARGE SCALE GENOMIC DNA]</scope>
    <source>
        <strain evidence="1 2">DSM 44121</strain>
    </source>
</reference>
<evidence type="ECO:0000313" key="2">
    <source>
        <dbReference type="Proteomes" id="UP000540568"/>
    </source>
</evidence>
<sequence>MWITGDVDLPAEILDAHVEHRLVFFVGAGASVDPPSSLPLFGSLARQLADAARVEFDEKQAIDAFLGSMPASFETHVHASRLIAREGSTYNATHSAIIRLASAIGPVRVVTTNFDDHLTSAAIAESVRIDDKWVGPALPLGDTFNGIVHLHGSILRPPQELVLIDRDFGRAYLTDAWATRFLQKMFDSFTVLFVGYSHDDPIMRYLSLGLPSNTRRYVLTHQPDNQQKWGPLGIWPIGYPAPNNDHSALVLALQAWDSRARMGRLEHRASMQEIIAAGPSLTPVDRDYLTSRVQTVDGARDFTDLANGPEWLQWAESLPEFQALFTGKAESDAARVLGNWFGKAYVANPALHGAALQTVQRLGQRFSEGLFQSATWAAEQLSKTDSAAGQRWKTFLATSVYGRSAPANLEMLLPYMPGDSAEHPAVIHAALQPILALKRRWAVSEDDGTKPPDAEVKWQIDTDSLTAHALKLVNTSDPGDLSIGLLLEDSLNNAYSLLVGYHGDDFFDGFDFGRSAIEPHPQDDLRNPVDALIDALREYGQRSLPNRPDLPERWWALDHAIFRRLALHLIDLEPARSADDKLRWILDRDLLYEATVKHEAYRVLATVVPEASPVSREALLTAALAGPDFPDGTPDRDKHASYSTYNLLVWMSRSAPDWSEVGTALQEAQANNPAFAPREHPDMDMWVSSGVWGGTLTIEPEELVQLIDTDPGEAMDELLSHDYSERNFGKPSWDDALSVVRRAAEIRPDAGARLWRRIGQQDKLGTKANDLRHAIIGGWEVADLGVTAEAVIALIRARTSEAESARPISRFLLAQIRKQVEGAESPTIAAMRDVARDLWLAHHSAFAHRGESDPTFLALNSWPGELTSYWLTEIDRRWRRDRDGWTGLNDSERGALLELLSGPEPTLDATRPALAGEVYFLFVADAAFTEANVLPLFQEEATAAQAWGAYLYNPRCNDRMLKVGFLDSVVAEWDRLDAFENRGHKDQFFGLVAWILTFAGISKSDRQELLDRSVLAADGAYAPEFAATVVRLLHADGVDGAQVWELWLRDHLAARLAGIPRTARKEELARWADAVPYLAGHIPDAISLLGSHRIGLGDQYRPPDFPVGALESHGPDLVNHLADRIRNSSPTGWLIPHAVRRLLEAVRAKLGDAASLPLMDAAAQSGFPAGGPG</sequence>
<dbReference type="EMBL" id="JACGWV010000001">
    <property type="protein sequence ID" value="MBA8808788.1"/>
    <property type="molecule type" value="Genomic_DNA"/>
</dbReference>
<protein>
    <recommendedName>
        <fullName evidence="3">SIR2-like protein</fullName>
    </recommendedName>
</protein>
<gene>
    <name evidence="1" type="ORF">FHX71_002730</name>
</gene>
<dbReference type="Proteomes" id="UP000540568">
    <property type="component" value="Unassembled WGS sequence"/>
</dbReference>
<organism evidence="1 2">
    <name type="scientific">Promicromonospora sukumoe</name>
    <dbReference type="NCBI Taxonomy" id="88382"/>
    <lineage>
        <taxon>Bacteria</taxon>
        <taxon>Bacillati</taxon>
        <taxon>Actinomycetota</taxon>
        <taxon>Actinomycetes</taxon>
        <taxon>Micrococcales</taxon>
        <taxon>Promicromonosporaceae</taxon>
        <taxon>Promicromonospora</taxon>
    </lineage>
</organism>
<keyword evidence="2" id="KW-1185">Reference proteome</keyword>